<keyword evidence="1" id="KW-0812">Transmembrane</keyword>
<dbReference type="Proteomes" id="UP000050501">
    <property type="component" value="Unassembled WGS sequence"/>
</dbReference>
<keyword evidence="1" id="KW-0472">Membrane</keyword>
<accession>A0A0P6XJ26</accession>
<sequence>MQSAEKLYQLGNRPAAIRDIVSRSHKLTPEQLDRLMAPYETRETQRRSRASRSLIIGLVAVVLVLACVIGGSFVLRSLLAVPGQITDAVEGTAPANTLPRESLPPQLQTLVPSGTELLLPPTPAVQTLPTGEAPVSSGCPRTSEDAAALFGGPAQRWTSNNNGWVIIGTDPISVYVPEKMTAGYVVVGTSMEMRSIAGPARLENVYMVAINCTY</sequence>
<protein>
    <submittedName>
        <fullName evidence="2">Uncharacterized protein</fullName>
    </submittedName>
</protein>
<dbReference type="AlphaFoldDB" id="A0A0P6XJ26"/>
<proteinExistence type="predicted"/>
<keyword evidence="3" id="KW-1185">Reference proteome</keyword>
<name>A0A0P6XJ26_9CHLR</name>
<comment type="caution">
    <text evidence="2">The sequence shown here is derived from an EMBL/GenBank/DDBJ whole genome shotgun (WGS) entry which is preliminary data.</text>
</comment>
<evidence type="ECO:0000313" key="2">
    <source>
        <dbReference type="EMBL" id="KPL79907.1"/>
    </source>
</evidence>
<organism evidence="2 3">
    <name type="scientific">Levilinea saccharolytica</name>
    <dbReference type="NCBI Taxonomy" id="229921"/>
    <lineage>
        <taxon>Bacteria</taxon>
        <taxon>Bacillati</taxon>
        <taxon>Chloroflexota</taxon>
        <taxon>Anaerolineae</taxon>
        <taxon>Anaerolineales</taxon>
        <taxon>Anaerolineaceae</taxon>
        <taxon>Levilinea</taxon>
    </lineage>
</organism>
<feature type="transmembrane region" description="Helical" evidence="1">
    <location>
        <begin position="54"/>
        <end position="75"/>
    </location>
</feature>
<evidence type="ECO:0000313" key="3">
    <source>
        <dbReference type="Proteomes" id="UP000050501"/>
    </source>
</evidence>
<keyword evidence="1" id="KW-1133">Transmembrane helix</keyword>
<dbReference type="EMBL" id="LGCM01000045">
    <property type="protein sequence ID" value="KPL79907.1"/>
    <property type="molecule type" value="Genomic_DNA"/>
</dbReference>
<reference evidence="2 3" key="1">
    <citation type="submission" date="2015-07" db="EMBL/GenBank/DDBJ databases">
        <title>Genome sequence of Levilinea saccharolytica DSM 16555.</title>
        <authorList>
            <person name="Hemp J."/>
            <person name="Ward L.M."/>
            <person name="Pace L.A."/>
            <person name="Fischer W.W."/>
        </authorList>
    </citation>
    <scope>NUCLEOTIDE SEQUENCE [LARGE SCALE GENOMIC DNA]</scope>
    <source>
        <strain evidence="2 3">KIBI-1</strain>
    </source>
</reference>
<evidence type="ECO:0000256" key="1">
    <source>
        <dbReference type="SAM" id="Phobius"/>
    </source>
</evidence>
<dbReference type="RefSeq" id="WP_075071199.1">
    <property type="nucleotide sequence ID" value="NZ_LGCM01000045.1"/>
</dbReference>
<gene>
    <name evidence="2" type="ORF">ADN01_13370</name>
</gene>